<gene>
    <name evidence="2" type="ORF">F511_10376</name>
</gene>
<feature type="compositionally biased region" description="Low complexity" evidence="1">
    <location>
        <begin position="192"/>
        <end position="202"/>
    </location>
</feature>
<feature type="compositionally biased region" description="Low complexity" evidence="1">
    <location>
        <begin position="343"/>
        <end position="352"/>
    </location>
</feature>
<sequence>MASSMFTNTYLVDFESVLNIPDNEGMQNMFKALESSGLRGFLGCKSVLYEPELEHFFDTALIQGGYITGVISGKYFSISPSRKIFSKSGVPVVPRGKKKLLKYEYRLLNDILAKSITVKAGSFDAVTTEWFQMMTTGDAVRLMEPTQADIDNPFENITKCCKPAAASAWIVVEILGVHTKESNKNWADSDAETTSSSSSSSDSEQEEVHCLMANQTTEDEVFDISNTEFTREDLINALNEMVHEYLKLSQTFKEIKAENGWLKSSSVEPSTAQLGGSDSLETELSKLKIENKSLRNKSCELTYENERLNHAMSSWTKYSVSLGKLHETQKPLNDKTGLGFNVGESSTGETSTQSDLADGKFKKMNFVKASVTHDTCESVKYDDQYTGQLNYKGKAGIGYTRPENNKSSWLNNRLEKYKAKAGPKLSVPNQQRRDSTKAKSVWVKVQPQRDLNVAKNKNITVEEVADEPVVKKAAPKRRPAPDVGELVVKKKRTTVGRAAPAEKDLMMVSVVKDPEPISVIPAATPRAQRRCAPKRKLMLQEGSDDEIVDSIINQVIADTTEIETGEPYLEEPVVTETTEPVVVEAESRIDVSVTTNDDGEGTLVETDKQADKEKEIEPVATEGMSLEKVTTSEDTEPLSKVLERTVKYTCDEESMSIDDHLTQIPVDMMLPSAMATDPTKIKFGLGIEIPGINEGDWYKASLPQIVVADKEKAPLRKIK</sequence>
<evidence type="ECO:0000313" key="3">
    <source>
        <dbReference type="Proteomes" id="UP000250235"/>
    </source>
</evidence>
<evidence type="ECO:0000256" key="1">
    <source>
        <dbReference type="SAM" id="MobiDB-lite"/>
    </source>
</evidence>
<dbReference type="AlphaFoldDB" id="A0A2Z7CEH0"/>
<accession>A0A2Z7CEH0</accession>
<protein>
    <submittedName>
        <fullName evidence="2">Uncharacterized protein</fullName>
    </submittedName>
</protein>
<reference evidence="2 3" key="1">
    <citation type="journal article" date="2015" name="Proc. Natl. Acad. Sci. U.S.A.">
        <title>The resurrection genome of Boea hygrometrica: A blueprint for survival of dehydration.</title>
        <authorList>
            <person name="Xiao L."/>
            <person name="Yang G."/>
            <person name="Zhang L."/>
            <person name="Yang X."/>
            <person name="Zhao S."/>
            <person name="Ji Z."/>
            <person name="Zhou Q."/>
            <person name="Hu M."/>
            <person name="Wang Y."/>
            <person name="Chen M."/>
            <person name="Xu Y."/>
            <person name="Jin H."/>
            <person name="Xiao X."/>
            <person name="Hu G."/>
            <person name="Bao F."/>
            <person name="Hu Y."/>
            <person name="Wan P."/>
            <person name="Li L."/>
            <person name="Deng X."/>
            <person name="Kuang T."/>
            <person name="Xiang C."/>
            <person name="Zhu J.K."/>
            <person name="Oliver M.J."/>
            <person name="He Y."/>
        </authorList>
    </citation>
    <scope>NUCLEOTIDE SEQUENCE [LARGE SCALE GENOMIC DNA]</scope>
    <source>
        <strain evidence="3">cv. XS01</strain>
    </source>
</reference>
<dbReference type="EMBL" id="KQ997096">
    <property type="protein sequence ID" value="KZV44257.1"/>
    <property type="molecule type" value="Genomic_DNA"/>
</dbReference>
<feature type="region of interest" description="Disordered" evidence="1">
    <location>
        <begin position="184"/>
        <end position="208"/>
    </location>
</feature>
<feature type="region of interest" description="Disordered" evidence="1">
    <location>
        <begin position="332"/>
        <end position="355"/>
    </location>
</feature>
<proteinExistence type="predicted"/>
<organism evidence="2 3">
    <name type="scientific">Dorcoceras hygrometricum</name>
    <dbReference type="NCBI Taxonomy" id="472368"/>
    <lineage>
        <taxon>Eukaryota</taxon>
        <taxon>Viridiplantae</taxon>
        <taxon>Streptophyta</taxon>
        <taxon>Embryophyta</taxon>
        <taxon>Tracheophyta</taxon>
        <taxon>Spermatophyta</taxon>
        <taxon>Magnoliopsida</taxon>
        <taxon>eudicotyledons</taxon>
        <taxon>Gunneridae</taxon>
        <taxon>Pentapetalae</taxon>
        <taxon>asterids</taxon>
        <taxon>lamiids</taxon>
        <taxon>Lamiales</taxon>
        <taxon>Gesneriaceae</taxon>
        <taxon>Didymocarpoideae</taxon>
        <taxon>Trichosporeae</taxon>
        <taxon>Loxocarpinae</taxon>
        <taxon>Dorcoceras</taxon>
    </lineage>
</organism>
<dbReference type="Proteomes" id="UP000250235">
    <property type="component" value="Unassembled WGS sequence"/>
</dbReference>
<keyword evidence="3" id="KW-1185">Reference proteome</keyword>
<evidence type="ECO:0000313" key="2">
    <source>
        <dbReference type="EMBL" id="KZV44257.1"/>
    </source>
</evidence>
<name>A0A2Z7CEH0_9LAMI</name>